<evidence type="ECO:0000256" key="1">
    <source>
        <dbReference type="SAM" id="MobiDB-lite"/>
    </source>
</evidence>
<reference evidence="2 3" key="1">
    <citation type="submission" date="2016-10" db="EMBL/GenBank/DDBJ databases">
        <title>Genome sequence of the ascomycete fungus Penicillium subrubescens.</title>
        <authorList>
            <person name="De Vries R.P."/>
            <person name="Peng M."/>
            <person name="Dilokpimol A."/>
            <person name="Hilden K."/>
            <person name="Makela M.R."/>
            <person name="Grigoriev I."/>
            <person name="Riley R."/>
            <person name="Granchi Z."/>
        </authorList>
    </citation>
    <scope>NUCLEOTIDE SEQUENCE [LARGE SCALE GENOMIC DNA]</scope>
    <source>
        <strain evidence="2 3">CBS 132785</strain>
    </source>
</reference>
<evidence type="ECO:0000313" key="3">
    <source>
        <dbReference type="Proteomes" id="UP000186955"/>
    </source>
</evidence>
<sequence length="67" mass="7599">MSSMRVQEQPSLPYYIPTDPTIARIGGRPNTRYDVKRLPDSLQPKSDDNQRTAKGSYLGILFMLIAE</sequence>
<name>A0A1Q5UG32_9EURO</name>
<feature type="region of interest" description="Disordered" evidence="1">
    <location>
        <begin position="1"/>
        <end position="31"/>
    </location>
</feature>
<gene>
    <name evidence="2" type="ORF">PENSUB_3111</name>
</gene>
<dbReference type="Proteomes" id="UP000186955">
    <property type="component" value="Unassembled WGS sequence"/>
</dbReference>
<comment type="caution">
    <text evidence="2">The sequence shown here is derived from an EMBL/GenBank/DDBJ whole genome shotgun (WGS) entry which is preliminary data.</text>
</comment>
<keyword evidence="3" id="KW-1185">Reference proteome</keyword>
<organism evidence="2 3">
    <name type="scientific">Penicillium subrubescens</name>
    <dbReference type="NCBI Taxonomy" id="1316194"/>
    <lineage>
        <taxon>Eukaryota</taxon>
        <taxon>Fungi</taxon>
        <taxon>Dikarya</taxon>
        <taxon>Ascomycota</taxon>
        <taxon>Pezizomycotina</taxon>
        <taxon>Eurotiomycetes</taxon>
        <taxon>Eurotiomycetidae</taxon>
        <taxon>Eurotiales</taxon>
        <taxon>Aspergillaceae</taxon>
        <taxon>Penicillium</taxon>
    </lineage>
</organism>
<protein>
    <submittedName>
        <fullName evidence="2">Uncharacterized protein</fullName>
    </submittedName>
</protein>
<feature type="compositionally biased region" description="Polar residues" evidence="1">
    <location>
        <begin position="1"/>
        <end position="10"/>
    </location>
</feature>
<accession>A0A1Q5UG32</accession>
<proteinExistence type="predicted"/>
<evidence type="ECO:0000313" key="2">
    <source>
        <dbReference type="EMBL" id="OKP11419.1"/>
    </source>
</evidence>
<dbReference type="AlphaFoldDB" id="A0A1Q5UG32"/>
<dbReference type="EMBL" id="MNBE01000280">
    <property type="protein sequence ID" value="OKP11419.1"/>
    <property type="molecule type" value="Genomic_DNA"/>
</dbReference>